<name>A0A7C4VR98_9BACT</name>
<evidence type="ECO:0000259" key="3">
    <source>
        <dbReference type="PROSITE" id="PS50977"/>
    </source>
</evidence>
<reference evidence="4" key="1">
    <citation type="journal article" date="2020" name="mSystems">
        <title>Genome- and Community-Level Interaction Insights into Carbon Utilization and Element Cycling Functions of Hydrothermarchaeota in Hydrothermal Sediment.</title>
        <authorList>
            <person name="Zhou Z."/>
            <person name="Liu Y."/>
            <person name="Xu W."/>
            <person name="Pan J."/>
            <person name="Luo Z.H."/>
            <person name="Li M."/>
        </authorList>
    </citation>
    <scope>NUCLEOTIDE SEQUENCE [LARGE SCALE GENOMIC DNA]</scope>
    <source>
        <strain evidence="4">SpSt-477</strain>
    </source>
</reference>
<dbReference type="Gene3D" id="1.10.357.10">
    <property type="entry name" value="Tetracycline Repressor, domain 2"/>
    <property type="match status" value="1"/>
</dbReference>
<dbReference type="AlphaFoldDB" id="A0A7C4VR98"/>
<dbReference type="SUPFAM" id="SSF48498">
    <property type="entry name" value="Tetracyclin repressor-like, C-terminal domain"/>
    <property type="match status" value="1"/>
</dbReference>
<evidence type="ECO:0000256" key="2">
    <source>
        <dbReference type="PROSITE-ProRule" id="PRU00335"/>
    </source>
</evidence>
<dbReference type="Pfam" id="PF00440">
    <property type="entry name" value="TetR_N"/>
    <property type="match status" value="1"/>
</dbReference>
<dbReference type="PANTHER" id="PTHR43479:SF11">
    <property type="entry name" value="ACREF_ENVCD OPERON REPRESSOR-RELATED"/>
    <property type="match status" value="1"/>
</dbReference>
<dbReference type="PRINTS" id="PR00455">
    <property type="entry name" value="HTHTETR"/>
</dbReference>
<protein>
    <submittedName>
        <fullName evidence="4">TetR/AcrR family transcriptional regulator</fullName>
    </submittedName>
</protein>
<dbReference type="GO" id="GO:0003677">
    <property type="term" value="F:DNA binding"/>
    <property type="evidence" value="ECO:0007669"/>
    <property type="project" value="UniProtKB-UniRule"/>
</dbReference>
<evidence type="ECO:0000256" key="1">
    <source>
        <dbReference type="ARBA" id="ARBA00023125"/>
    </source>
</evidence>
<proteinExistence type="predicted"/>
<gene>
    <name evidence="4" type="ORF">ENS29_13530</name>
</gene>
<feature type="DNA-binding region" description="H-T-H motif" evidence="2">
    <location>
        <begin position="45"/>
        <end position="64"/>
    </location>
</feature>
<evidence type="ECO:0000313" key="4">
    <source>
        <dbReference type="EMBL" id="HGU33851.1"/>
    </source>
</evidence>
<dbReference type="Gene3D" id="1.10.10.60">
    <property type="entry name" value="Homeodomain-like"/>
    <property type="match status" value="1"/>
</dbReference>
<dbReference type="SUPFAM" id="SSF46689">
    <property type="entry name" value="Homeodomain-like"/>
    <property type="match status" value="1"/>
</dbReference>
<dbReference type="InterPro" id="IPR009057">
    <property type="entry name" value="Homeodomain-like_sf"/>
</dbReference>
<dbReference type="InterPro" id="IPR050624">
    <property type="entry name" value="HTH-type_Tx_Regulator"/>
</dbReference>
<sequence length="215" mass="24657">MTNRNITTKDVPTLVKNPDLVEKRRRQIIDAAVELFIENGFHKTTTRQIASAAGFSIGSLYEYVKSKEDILYLVCDAIHQEMIHSVTEALSQATEAKNALAAAVREYFLVCHRMSDHILLIYQETQSLPPNWRKKVLENEVMITGLFVEILARLIASGDLPEMDDQTIELAAHNITVLGHMWTFRRWFLARHYSIEDYIAMQTRLILGLKNPKKS</sequence>
<comment type="caution">
    <text evidence="4">The sequence shown here is derived from an EMBL/GenBank/DDBJ whole genome shotgun (WGS) entry which is preliminary data.</text>
</comment>
<dbReference type="Pfam" id="PF17932">
    <property type="entry name" value="TetR_C_24"/>
    <property type="match status" value="1"/>
</dbReference>
<dbReference type="PANTHER" id="PTHR43479">
    <property type="entry name" value="ACREF/ENVCD OPERON REPRESSOR-RELATED"/>
    <property type="match status" value="1"/>
</dbReference>
<dbReference type="EMBL" id="DSUH01000310">
    <property type="protein sequence ID" value="HGU33851.1"/>
    <property type="molecule type" value="Genomic_DNA"/>
</dbReference>
<dbReference type="PROSITE" id="PS50977">
    <property type="entry name" value="HTH_TETR_2"/>
    <property type="match status" value="1"/>
</dbReference>
<accession>A0A7C4VR98</accession>
<keyword evidence="1 2" id="KW-0238">DNA-binding</keyword>
<feature type="domain" description="HTH tetR-type" evidence="3">
    <location>
        <begin position="22"/>
        <end position="82"/>
    </location>
</feature>
<organism evidence="4">
    <name type="scientific">Desulfatirhabdium butyrativorans</name>
    <dbReference type="NCBI Taxonomy" id="340467"/>
    <lineage>
        <taxon>Bacteria</taxon>
        <taxon>Pseudomonadati</taxon>
        <taxon>Thermodesulfobacteriota</taxon>
        <taxon>Desulfobacteria</taxon>
        <taxon>Desulfobacterales</taxon>
        <taxon>Desulfatirhabdiaceae</taxon>
        <taxon>Desulfatirhabdium</taxon>
    </lineage>
</organism>
<dbReference type="InterPro" id="IPR041490">
    <property type="entry name" value="KstR2_TetR_C"/>
</dbReference>
<dbReference type="InterPro" id="IPR036271">
    <property type="entry name" value="Tet_transcr_reg_TetR-rel_C_sf"/>
</dbReference>
<dbReference type="InterPro" id="IPR001647">
    <property type="entry name" value="HTH_TetR"/>
</dbReference>